<dbReference type="InterPro" id="IPR036296">
    <property type="entry name" value="SKP1-like_dim_sf"/>
</dbReference>
<dbReference type="EMBL" id="CAXHTB010000009">
    <property type="protein sequence ID" value="CAL0311773.1"/>
    <property type="molecule type" value="Genomic_DNA"/>
</dbReference>
<dbReference type="GO" id="GO:0006511">
    <property type="term" value="P:ubiquitin-dependent protein catabolic process"/>
    <property type="evidence" value="ECO:0007669"/>
    <property type="project" value="InterPro"/>
</dbReference>
<keyword evidence="3 4" id="KW-0833">Ubl conjugation pathway</keyword>
<proteinExistence type="inferred from homology"/>
<name>A0AAV1WR47_LUPLU</name>
<comment type="pathway">
    <text evidence="1 4">Protein modification; protein ubiquitination.</text>
</comment>
<evidence type="ECO:0000259" key="6">
    <source>
        <dbReference type="Pfam" id="PF03931"/>
    </source>
</evidence>
<dbReference type="GO" id="GO:0016567">
    <property type="term" value="P:protein ubiquitination"/>
    <property type="evidence" value="ECO:0007669"/>
    <property type="project" value="UniProtKB-UniRule"/>
</dbReference>
<dbReference type="SUPFAM" id="SSF81382">
    <property type="entry name" value="Skp1 dimerisation domain-like"/>
    <property type="match status" value="1"/>
</dbReference>
<reference evidence="7 8" key="1">
    <citation type="submission" date="2024-03" db="EMBL/GenBank/DDBJ databases">
        <authorList>
            <person name="Martinez-Hernandez J."/>
        </authorList>
    </citation>
    <scope>NUCLEOTIDE SEQUENCE [LARGE SCALE GENOMIC DNA]</scope>
</reference>
<sequence>MAAISKNTISLKTADGDIHEVSPMIAKQMQTVQQFIEEESFENSTVIPLPNVKSVELSKIIEYLNYHHLIGEASTSASPDDGKKKFNARFAKELSDCEMKQLTLAANYLNVKDLLEFMCQTVANLIKNKSVEFVREFFGIDNDFTPDEEEKIRNDNHWAFEHIDKD</sequence>
<dbReference type="GO" id="GO:0009867">
    <property type="term" value="P:jasmonic acid mediated signaling pathway"/>
    <property type="evidence" value="ECO:0007669"/>
    <property type="project" value="UniProtKB-ARBA"/>
</dbReference>
<feature type="domain" description="SKP1 component POZ" evidence="6">
    <location>
        <begin position="8"/>
        <end position="68"/>
    </location>
</feature>
<dbReference type="InterPro" id="IPR011333">
    <property type="entry name" value="SKP1/BTB/POZ_sf"/>
</dbReference>
<dbReference type="InterPro" id="IPR016072">
    <property type="entry name" value="Skp1_comp_dimer"/>
</dbReference>
<dbReference type="Pfam" id="PF01466">
    <property type="entry name" value="Skp1"/>
    <property type="match status" value="1"/>
</dbReference>
<dbReference type="AlphaFoldDB" id="A0AAV1WR47"/>
<dbReference type="SMART" id="SM00512">
    <property type="entry name" value="Skp1"/>
    <property type="match status" value="1"/>
</dbReference>
<dbReference type="InterPro" id="IPR016073">
    <property type="entry name" value="Skp1_comp_POZ"/>
</dbReference>
<evidence type="ECO:0000313" key="8">
    <source>
        <dbReference type="Proteomes" id="UP001497480"/>
    </source>
</evidence>
<organism evidence="7 8">
    <name type="scientific">Lupinus luteus</name>
    <name type="common">European yellow lupine</name>
    <dbReference type="NCBI Taxonomy" id="3873"/>
    <lineage>
        <taxon>Eukaryota</taxon>
        <taxon>Viridiplantae</taxon>
        <taxon>Streptophyta</taxon>
        <taxon>Embryophyta</taxon>
        <taxon>Tracheophyta</taxon>
        <taxon>Spermatophyta</taxon>
        <taxon>Magnoliopsida</taxon>
        <taxon>eudicotyledons</taxon>
        <taxon>Gunneridae</taxon>
        <taxon>Pentapetalae</taxon>
        <taxon>rosids</taxon>
        <taxon>fabids</taxon>
        <taxon>Fabales</taxon>
        <taxon>Fabaceae</taxon>
        <taxon>Papilionoideae</taxon>
        <taxon>50 kb inversion clade</taxon>
        <taxon>genistoids sensu lato</taxon>
        <taxon>core genistoids</taxon>
        <taxon>Genisteae</taxon>
        <taxon>Lupinus</taxon>
    </lineage>
</organism>
<dbReference type="PIRSF" id="PIRSF028729">
    <property type="entry name" value="E3_ubiquit_lig_SCF_Skp"/>
    <property type="match status" value="1"/>
</dbReference>
<evidence type="ECO:0000259" key="5">
    <source>
        <dbReference type="Pfam" id="PF01466"/>
    </source>
</evidence>
<feature type="domain" description="SKP1 component dimerisation" evidence="5">
    <location>
        <begin position="112"/>
        <end position="159"/>
    </location>
</feature>
<evidence type="ECO:0000256" key="2">
    <source>
        <dbReference type="ARBA" id="ARBA00009993"/>
    </source>
</evidence>
<accession>A0AAV1WR47</accession>
<dbReference type="Gene3D" id="3.30.710.10">
    <property type="entry name" value="Potassium Channel Kv1.1, Chain A"/>
    <property type="match status" value="1"/>
</dbReference>
<dbReference type="PANTHER" id="PTHR11165">
    <property type="entry name" value="SKP1"/>
    <property type="match status" value="1"/>
</dbReference>
<dbReference type="SUPFAM" id="SSF54695">
    <property type="entry name" value="POZ domain"/>
    <property type="match status" value="1"/>
</dbReference>
<evidence type="ECO:0000256" key="4">
    <source>
        <dbReference type="PIRNR" id="PIRNR028729"/>
    </source>
</evidence>
<gene>
    <name evidence="7" type="ORF">LLUT_LOCUS12833</name>
</gene>
<protein>
    <recommendedName>
        <fullName evidence="4">SKP1-like protein</fullName>
    </recommendedName>
</protein>
<evidence type="ECO:0000313" key="7">
    <source>
        <dbReference type="EMBL" id="CAL0311773.1"/>
    </source>
</evidence>
<comment type="similarity">
    <text evidence="2 4">Belongs to the SKP1 family.</text>
</comment>
<comment type="function">
    <text evidence="4">Involved in ubiquitination and subsequent proteasomal degradation of target proteins. Together with CUL1, RBX1 and a F-box protein, it forms a SCF E3 ubiquitin ligase complex. The functional specificity of this complex depends on the type of F-box protein. In the SCF complex, it serves as an adapter that links the F-box protein to CUL1.</text>
</comment>
<evidence type="ECO:0000256" key="1">
    <source>
        <dbReference type="ARBA" id="ARBA00004906"/>
    </source>
</evidence>
<dbReference type="Proteomes" id="UP001497480">
    <property type="component" value="Unassembled WGS sequence"/>
</dbReference>
<keyword evidence="8" id="KW-1185">Reference proteome</keyword>
<dbReference type="InterPro" id="IPR016897">
    <property type="entry name" value="SKP1"/>
</dbReference>
<dbReference type="InterPro" id="IPR001232">
    <property type="entry name" value="SKP1-like"/>
</dbReference>
<comment type="caution">
    <text evidence="7">The sequence shown here is derived from an EMBL/GenBank/DDBJ whole genome shotgun (WGS) entry which is preliminary data.</text>
</comment>
<comment type="subunit">
    <text evidence="4">Part of a SCF (SKP1-cullin-F-box) protein ligase complex.</text>
</comment>
<dbReference type="Pfam" id="PF03931">
    <property type="entry name" value="Skp1_POZ"/>
    <property type="match status" value="1"/>
</dbReference>
<evidence type="ECO:0000256" key="3">
    <source>
        <dbReference type="ARBA" id="ARBA00022786"/>
    </source>
</evidence>